<gene>
    <name evidence="1" type="ORF">AVEN_18223_1</name>
</gene>
<evidence type="ECO:0000313" key="1">
    <source>
        <dbReference type="EMBL" id="GBL79689.1"/>
    </source>
</evidence>
<dbReference type="Proteomes" id="UP000499080">
    <property type="component" value="Unassembled WGS sequence"/>
</dbReference>
<proteinExistence type="predicted"/>
<reference evidence="1 2" key="1">
    <citation type="journal article" date="2019" name="Sci. Rep.">
        <title>Orb-weaving spider Araneus ventricosus genome elucidates the spidroin gene catalogue.</title>
        <authorList>
            <person name="Kono N."/>
            <person name="Nakamura H."/>
            <person name="Ohtoshi R."/>
            <person name="Moran D.A.P."/>
            <person name="Shinohara A."/>
            <person name="Yoshida Y."/>
            <person name="Fujiwara M."/>
            <person name="Mori M."/>
            <person name="Tomita M."/>
            <person name="Arakawa K."/>
        </authorList>
    </citation>
    <scope>NUCLEOTIDE SEQUENCE [LARGE SCALE GENOMIC DNA]</scope>
</reference>
<comment type="caution">
    <text evidence="1">The sequence shown here is derived from an EMBL/GenBank/DDBJ whole genome shotgun (WGS) entry which is preliminary data.</text>
</comment>
<name>A0A4Y2AKC1_ARAVE</name>
<organism evidence="1 2">
    <name type="scientific">Araneus ventricosus</name>
    <name type="common">Orbweaver spider</name>
    <name type="synonym">Epeira ventricosa</name>
    <dbReference type="NCBI Taxonomy" id="182803"/>
    <lineage>
        <taxon>Eukaryota</taxon>
        <taxon>Metazoa</taxon>
        <taxon>Ecdysozoa</taxon>
        <taxon>Arthropoda</taxon>
        <taxon>Chelicerata</taxon>
        <taxon>Arachnida</taxon>
        <taxon>Araneae</taxon>
        <taxon>Araneomorphae</taxon>
        <taxon>Entelegynae</taxon>
        <taxon>Araneoidea</taxon>
        <taxon>Araneidae</taxon>
        <taxon>Araneus</taxon>
    </lineage>
</organism>
<keyword evidence="2" id="KW-1185">Reference proteome</keyword>
<sequence length="95" mass="10964">MYTPVQWNPLRHLLSSESLPHIRKYTLTIVPFIVALTEDQDLNIVIAQSSVQSFQNVIKTRIKLLAFIDNRKVPQRNYIHPAVDFEGNCRAGCRD</sequence>
<accession>A0A4Y2AKC1</accession>
<protein>
    <submittedName>
        <fullName evidence="1">Uncharacterized protein</fullName>
    </submittedName>
</protein>
<evidence type="ECO:0000313" key="2">
    <source>
        <dbReference type="Proteomes" id="UP000499080"/>
    </source>
</evidence>
<dbReference type="EMBL" id="BGPR01000019">
    <property type="protein sequence ID" value="GBL79689.1"/>
    <property type="molecule type" value="Genomic_DNA"/>
</dbReference>
<dbReference type="AlphaFoldDB" id="A0A4Y2AKC1"/>